<dbReference type="PATRIC" id="fig|316.77.peg.1932"/>
<proteinExistence type="predicted"/>
<feature type="signal peptide" evidence="1">
    <location>
        <begin position="1"/>
        <end position="23"/>
    </location>
</feature>
<reference evidence="3 4" key="2">
    <citation type="submission" date="2014-03" db="EMBL/GenBank/DDBJ databases">
        <authorList>
            <person name="Baltrus D."/>
            <person name="Dougherty K."/>
        </authorList>
    </citation>
    <scope>NUCLEOTIDE SEQUENCE</scope>
    <source>
        <strain evidence="3 4">28a24</strain>
    </source>
</reference>
<keyword evidence="1" id="KW-0732">Signal</keyword>
<evidence type="ECO:0000259" key="2">
    <source>
        <dbReference type="Pfam" id="PF05229"/>
    </source>
</evidence>
<dbReference type="OrthoDB" id="8588792at2"/>
<evidence type="ECO:0000313" key="3">
    <source>
        <dbReference type="EMBL" id="AHL75366.1"/>
    </source>
</evidence>
<evidence type="ECO:0000256" key="1">
    <source>
        <dbReference type="SAM" id="SignalP"/>
    </source>
</evidence>
<keyword evidence="3" id="KW-0946">Virion</keyword>
<evidence type="ECO:0000313" key="4">
    <source>
        <dbReference type="Proteomes" id="UP000019522"/>
    </source>
</evidence>
<keyword evidence="3" id="KW-0167">Capsid protein</keyword>
<gene>
    <name evidence="3" type="ORF">CH92_09670</name>
</gene>
<dbReference type="Proteomes" id="UP000019522">
    <property type="component" value="Chromosome"/>
</dbReference>
<organism evidence="3 4">
    <name type="scientific">Stutzerimonas stutzeri</name>
    <name type="common">Pseudomonas stutzeri</name>
    <dbReference type="NCBI Taxonomy" id="316"/>
    <lineage>
        <taxon>Bacteria</taxon>
        <taxon>Pseudomonadati</taxon>
        <taxon>Pseudomonadota</taxon>
        <taxon>Gammaproteobacteria</taxon>
        <taxon>Pseudomonadales</taxon>
        <taxon>Pseudomonadaceae</taxon>
        <taxon>Stutzerimonas</taxon>
    </lineage>
</organism>
<reference evidence="4" key="1">
    <citation type="journal article" date="2014" name="Genome Announc.">
        <title>Complete Genome Sequence of the Highly Transformable Pseudomonas stutzeri Strain 28a24.</title>
        <authorList>
            <person name="Smith B.A."/>
            <person name="Dougherty K.M."/>
            <person name="Baltrus D.A."/>
        </authorList>
    </citation>
    <scope>NUCLEOTIDE SEQUENCE [LARGE SCALE GENOMIC DNA]</scope>
    <source>
        <strain evidence="4">28a24</strain>
    </source>
</reference>
<dbReference type="InterPro" id="IPR053167">
    <property type="entry name" value="Spore_coat_component"/>
</dbReference>
<feature type="domain" description="Spore coat protein U/FanG" evidence="2">
    <location>
        <begin position="29"/>
        <end position="176"/>
    </location>
</feature>
<dbReference type="InterPro" id="IPR007893">
    <property type="entry name" value="Spore_coat_U/FanG"/>
</dbReference>
<protein>
    <submittedName>
        <fullName evidence="3">Spore coat protein</fullName>
    </submittedName>
</protein>
<dbReference type="PANTHER" id="PTHR37089">
    <property type="entry name" value="PROTEIN U-RELATED"/>
    <property type="match status" value="1"/>
</dbReference>
<dbReference type="Pfam" id="PF05229">
    <property type="entry name" value="SCPU"/>
    <property type="match status" value="1"/>
</dbReference>
<dbReference type="AlphaFoldDB" id="W8RTH2"/>
<dbReference type="SMART" id="SM00972">
    <property type="entry name" value="SCPU"/>
    <property type="match status" value="1"/>
</dbReference>
<sequence>MSRKIVAGVMLVTASLVAGSALAAGELQGQMNVQITIGSGCTVSNGSNDGSLNTFGSMTFGEYASLDNVIDGRSVGAGGGSSFGLKCSQGTAYNVALDSGQNASGTERRMGNAGEYVSYQLYQDAGRSQAWGNGSNGGTMLAGVGTGNNEELVVYGRVPAQATPAAGTYADTVQVTVAW</sequence>
<name>W8RTH2_STUST</name>
<dbReference type="KEGG" id="pstt:CH92_09670"/>
<accession>W8RTH2</accession>
<dbReference type="EMBL" id="CP007441">
    <property type="protein sequence ID" value="AHL75366.1"/>
    <property type="molecule type" value="Genomic_DNA"/>
</dbReference>
<feature type="chain" id="PRO_5004914037" evidence="1">
    <location>
        <begin position="24"/>
        <end position="179"/>
    </location>
</feature>
<dbReference type="RefSeq" id="WP_025241543.1">
    <property type="nucleotide sequence ID" value="NZ_CP007441.1"/>
</dbReference>